<comment type="caution">
    <text evidence="2">The sequence shown here is derived from an EMBL/GenBank/DDBJ whole genome shotgun (WGS) entry which is preliminary data.</text>
</comment>
<name>A0AA88A2I8_FICCA</name>
<dbReference type="Gramene" id="FCD_00009411-RA">
    <property type="protein sequence ID" value="FCD_00009411-RA:cds"/>
    <property type="gene ID" value="FCD_00009411"/>
</dbReference>
<proteinExistence type="predicted"/>
<evidence type="ECO:0000256" key="1">
    <source>
        <dbReference type="SAM" id="SignalP"/>
    </source>
</evidence>
<reference evidence="2" key="1">
    <citation type="submission" date="2023-07" db="EMBL/GenBank/DDBJ databases">
        <title>draft genome sequence of fig (Ficus carica).</title>
        <authorList>
            <person name="Takahashi T."/>
            <person name="Nishimura K."/>
        </authorList>
    </citation>
    <scope>NUCLEOTIDE SEQUENCE</scope>
</reference>
<dbReference type="Pfam" id="PF04398">
    <property type="entry name" value="DUF538"/>
    <property type="match status" value="1"/>
</dbReference>
<feature type="chain" id="PRO_5041645176" description="DUF538 domain-containing protein" evidence="1">
    <location>
        <begin position="25"/>
        <end position="175"/>
    </location>
</feature>
<dbReference type="InterPro" id="IPR007493">
    <property type="entry name" value="DUF538"/>
</dbReference>
<organism evidence="2 3">
    <name type="scientific">Ficus carica</name>
    <name type="common">Common fig</name>
    <dbReference type="NCBI Taxonomy" id="3494"/>
    <lineage>
        <taxon>Eukaryota</taxon>
        <taxon>Viridiplantae</taxon>
        <taxon>Streptophyta</taxon>
        <taxon>Embryophyta</taxon>
        <taxon>Tracheophyta</taxon>
        <taxon>Spermatophyta</taxon>
        <taxon>Magnoliopsida</taxon>
        <taxon>eudicotyledons</taxon>
        <taxon>Gunneridae</taxon>
        <taxon>Pentapetalae</taxon>
        <taxon>rosids</taxon>
        <taxon>fabids</taxon>
        <taxon>Rosales</taxon>
        <taxon>Moraceae</taxon>
        <taxon>Ficeae</taxon>
        <taxon>Ficus</taxon>
    </lineage>
</organism>
<dbReference type="Proteomes" id="UP001187192">
    <property type="component" value="Unassembled WGS sequence"/>
</dbReference>
<dbReference type="EMBL" id="BTGU01000007">
    <property type="protein sequence ID" value="GMN37963.1"/>
    <property type="molecule type" value="Genomic_DNA"/>
</dbReference>
<accession>A0AA88A2I8</accession>
<gene>
    <name evidence="2" type="ORF">TIFTF001_007253</name>
</gene>
<dbReference type="PANTHER" id="PTHR31676">
    <property type="entry name" value="T31J12.3 PROTEIN-RELATED"/>
    <property type="match status" value="1"/>
</dbReference>
<evidence type="ECO:0008006" key="4">
    <source>
        <dbReference type="Google" id="ProtNLM"/>
    </source>
</evidence>
<dbReference type="PANTHER" id="PTHR31676:SF196">
    <property type="entry name" value="DUF538 FAMILY PROTEIN"/>
    <property type="match status" value="1"/>
</dbReference>
<dbReference type="Gene3D" id="2.30.240.10">
    <property type="entry name" value="At5g01610-like"/>
    <property type="match status" value="1"/>
</dbReference>
<protein>
    <recommendedName>
        <fullName evidence="4">DUF538 domain-containing protein</fullName>
    </recommendedName>
</protein>
<sequence length="175" mass="19204">MSSPTMILSLTLIILFSTSPHAAGDGHNTTTTNNNKNKNNLSAYEVLEQYNFPIGLLPQGVTGYELNNETGEFAVFLNETCSFNLETYKLKYKPTITGVISKDRIKNLKGISVKVLLFWFNIVEVSRDGDDLLFSVGLLSASFPIRNFLECPQCGCGLDCNDLDKGAESSSLMSS</sequence>
<dbReference type="AlphaFoldDB" id="A0AA88A2I8"/>
<evidence type="ECO:0000313" key="3">
    <source>
        <dbReference type="Proteomes" id="UP001187192"/>
    </source>
</evidence>
<dbReference type="SUPFAM" id="SSF141562">
    <property type="entry name" value="At5g01610-like"/>
    <property type="match status" value="1"/>
</dbReference>
<keyword evidence="3" id="KW-1185">Reference proteome</keyword>
<evidence type="ECO:0000313" key="2">
    <source>
        <dbReference type="EMBL" id="GMN37963.1"/>
    </source>
</evidence>
<dbReference type="InterPro" id="IPR036758">
    <property type="entry name" value="At5g01610-like"/>
</dbReference>
<keyword evidence="1" id="KW-0732">Signal</keyword>
<feature type="signal peptide" evidence="1">
    <location>
        <begin position="1"/>
        <end position="24"/>
    </location>
</feature>